<keyword evidence="5" id="KW-1185">Reference proteome</keyword>
<feature type="domain" description="CCHC-type" evidence="3">
    <location>
        <begin position="282"/>
        <end position="297"/>
    </location>
</feature>
<dbReference type="EMBL" id="VYZN01000468">
    <property type="protein sequence ID" value="KAE9522951.1"/>
    <property type="molecule type" value="Genomic_DNA"/>
</dbReference>
<dbReference type="Gene3D" id="4.10.60.10">
    <property type="entry name" value="Zinc finger, CCHC-type"/>
    <property type="match status" value="1"/>
</dbReference>
<protein>
    <recommendedName>
        <fullName evidence="3">CCHC-type domain-containing protein</fullName>
    </recommendedName>
</protein>
<dbReference type="Pfam" id="PF00098">
    <property type="entry name" value="zf-CCHC"/>
    <property type="match status" value="2"/>
</dbReference>
<name>A0A6G0SZ39_APHGL</name>
<sequence length="567" mass="62915">MTKDVVSTDAPKTISAPTYNELFELVTQLSGQVKTLTARSPTVLDKQAEVSDVSTESDVAEYRVVPDLNRSVNQFTGRESSHEAENWLDDMNGIASANHWPIGYRLQFVRANLQGAARDWFVGRIFANWSDFEMRFRTTFIRTLNTSDRYDLLKARTQMKDEHVMDYFQPKVRLCRDLSLPFSETRDHVLKGLYSREMALYALGRIHLTEEDLLGDLLEWSRMSAIHTYDYKLKGTKPSVRKSDENLKAPKPTGTWARAKPSVSKVSDETARATPGALTASCWTCKKTGHLSRDCPSKRNNVCYGCGVEGHIRPNCPEREQASMAVSVKEAGSHPYRKFGRINGRDVDVLLDTGCHPVLIKASVAVSCGLSIKPVDKPLFGLGSTTVPSVRAVGVTEAAIAVDDVCPGEVTLLVVSDNVQVPDVIVGRAWLDLPEVAYHKFGGRLYIYRAESCGGVTDTTVNVHGRDTDYLHSVEVVGRPVVEQLVVEDFGYVDPQLSTVEQAKLISLVNKYRECFAKNLSELGCTPLMTVSINEVRDSRPVVCRPHKTSQADRQEIAQIVAGNAMV</sequence>
<evidence type="ECO:0000313" key="4">
    <source>
        <dbReference type="EMBL" id="KAE9522951.1"/>
    </source>
</evidence>
<dbReference type="InterPro" id="IPR036875">
    <property type="entry name" value="Znf_CCHC_sf"/>
</dbReference>
<dbReference type="PROSITE" id="PS50158">
    <property type="entry name" value="ZF_CCHC"/>
    <property type="match status" value="2"/>
</dbReference>
<accession>A0A6G0SZ39</accession>
<gene>
    <name evidence="4" type="ORF">AGLY_016582</name>
</gene>
<dbReference type="CDD" id="cd00303">
    <property type="entry name" value="retropepsin_like"/>
    <property type="match status" value="1"/>
</dbReference>
<keyword evidence="1" id="KW-0863">Zinc-finger</keyword>
<dbReference type="InterPro" id="IPR021109">
    <property type="entry name" value="Peptidase_aspartic_dom_sf"/>
</dbReference>
<evidence type="ECO:0000256" key="2">
    <source>
        <dbReference type="SAM" id="MobiDB-lite"/>
    </source>
</evidence>
<dbReference type="Gene3D" id="2.40.70.10">
    <property type="entry name" value="Acid Proteases"/>
    <property type="match status" value="1"/>
</dbReference>
<dbReference type="GO" id="GO:0008270">
    <property type="term" value="F:zinc ion binding"/>
    <property type="evidence" value="ECO:0007669"/>
    <property type="project" value="UniProtKB-KW"/>
</dbReference>
<evidence type="ECO:0000313" key="5">
    <source>
        <dbReference type="Proteomes" id="UP000475862"/>
    </source>
</evidence>
<proteinExistence type="predicted"/>
<evidence type="ECO:0000256" key="1">
    <source>
        <dbReference type="PROSITE-ProRule" id="PRU00047"/>
    </source>
</evidence>
<reference evidence="4 5" key="1">
    <citation type="submission" date="2019-08" db="EMBL/GenBank/DDBJ databases">
        <title>The genome of the soybean aphid Biotype 1, its phylome, world population structure and adaptation to the North American continent.</title>
        <authorList>
            <person name="Giordano R."/>
            <person name="Donthu R.K."/>
            <person name="Hernandez A.G."/>
            <person name="Wright C.L."/>
            <person name="Zimin A.V."/>
        </authorList>
    </citation>
    <scope>NUCLEOTIDE SEQUENCE [LARGE SCALE GENOMIC DNA]</scope>
    <source>
        <tissue evidence="4">Whole aphids</tissue>
    </source>
</reference>
<dbReference type="Pfam" id="PF13650">
    <property type="entry name" value="Asp_protease_2"/>
    <property type="match status" value="1"/>
</dbReference>
<dbReference type="GO" id="GO:0003676">
    <property type="term" value="F:nucleic acid binding"/>
    <property type="evidence" value="ECO:0007669"/>
    <property type="project" value="InterPro"/>
</dbReference>
<keyword evidence="1" id="KW-0479">Metal-binding</keyword>
<organism evidence="4 5">
    <name type="scientific">Aphis glycines</name>
    <name type="common">Soybean aphid</name>
    <dbReference type="NCBI Taxonomy" id="307491"/>
    <lineage>
        <taxon>Eukaryota</taxon>
        <taxon>Metazoa</taxon>
        <taxon>Ecdysozoa</taxon>
        <taxon>Arthropoda</taxon>
        <taxon>Hexapoda</taxon>
        <taxon>Insecta</taxon>
        <taxon>Pterygota</taxon>
        <taxon>Neoptera</taxon>
        <taxon>Paraneoptera</taxon>
        <taxon>Hemiptera</taxon>
        <taxon>Sternorrhyncha</taxon>
        <taxon>Aphidomorpha</taxon>
        <taxon>Aphidoidea</taxon>
        <taxon>Aphididae</taxon>
        <taxon>Aphidini</taxon>
        <taxon>Aphis</taxon>
        <taxon>Aphis</taxon>
    </lineage>
</organism>
<comment type="caution">
    <text evidence="4">The sequence shown here is derived from an EMBL/GenBank/DDBJ whole genome shotgun (WGS) entry which is preliminary data.</text>
</comment>
<dbReference type="AlphaFoldDB" id="A0A6G0SZ39"/>
<feature type="region of interest" description="Disordered" evidence="2">
    <location>
        <begin position="241"/>
        <end position="270"/>
    </location>
</feature>
<dbReference type="SUPFAM" id="SSF50630">
    <property type="entry name" value="Acid proteases"/>
    <property type="match status" value="1"/>
</dbReference>
<dbReference type="SMART" id="SM00343">
    <property type="entry name" value="ZnF_C2HC"/>
    <property type="match status" value="2"/>
</dbReference>
<dbReference type="Proteomes" id="UP000475862">
    <property type="component" value="Unassembled WGS sequence"/>
</dbReference>
<evidence type="ECO:0000259" key="3">
    <source>
        <dbReference type="PROSITE" id="PS50158"/>
    </source>
</evidence>
<dbReference type="InterPro" id="IPR001878">
    <property type="entry name" value="Znf_CCHC"/>
</dbReference>
<dbReference type="OrthoDB" id="6617319at2759"/>
<keyword evidence="1" id="KW-0862">Zinc</keyword>
<feature type="domain" description="CCHC-type" evidence="3">
    <location>
        <begin position="303"/>
        <end position="318"/>
    </location>
</feature>
<dbReference type="SUPFAM" id="SSF57756">
    <property type="entry name" value="Retrovirus zinc finger-like domains"/>
    <property type="match status" value="1"/>
</dbReference>